<dbReference type="SMART" id="SM00091">
    <property type="entry name" value="PAS"/>
    <property type="match status" value="3"/>
</dbReference>
<dbReference type="CDD" id="cd00130">
    <property type="entry name" value="PAS"/>
    <property type="match status" value="1"/>
</dbReference>
<evidence type="ECO:0000313" key="4">
    <source>
        <dbReference type="EMBL" id="SFL24791.1"/>
    </source>
</evidence>
<dbReference type="Pfam" id="PF13426">
    <property type="entry name" value="PAS_9"/>
    <property type="match status" value="2"/>
</dbReference>
<reference evidence="5" key="1">
    <citation type="submission" date="2016-10" db="EMBL/GenBank/DDBJ databases">
        <authorList>
            <person name="Varghese N."/>
            <person name="Submissions S."/>
        </authorList>
    </citation>
    <scope>NUCLEOTIDE SEQUENCE [LARGE SCALE GENOMIC DNA]</scope>
    <source>
        <strain evidence="5">CGMCC 1.6474</strain>
    </source>
</reference>
<dbReference type="Gene3D" id="1.10.10.10">
    <property type="entry name" value="Winged helix-like DNA-binding domain superfamily/Winged helix DNA-binding domain"/>
    <property type="match status" value="1"/>
</dbReference>
<dbReference type="InterPro" id="IPR039420">
    <property type="entry name" value="WalR-like"/>
</dbReference>
<dbReference type="InterPro" id="IPR000014">
    <property type="entry name" value="PAS"/>
</dbReference>
<feature type="domain" description="HTH luxR-type" evidence="2">
    <location>
        <begin position="413"/>
        <end position="478"/>
    </location>
</feature>
<dbReference type="AlphaFoldDB" id="A0A1I4G6P7"/>
<sequence length="486" mass="53925">MTAGVDRHELRQIIAGLSEGVILVEPDQTIAYANAAALAMHGAGSLEELGSTVDAYRERFALRYRNNKTPNHYPIERVVDGESFHDVIVEVRRTDQPDTEFVHSLRSIVATDRDGKPSCLALILKDVSDQFEAEERFEATFNANPAPALITRLSDLRHVKVNIGFLEMTGHTRDAVLGRSVYEVDVLAGARNRDLAVSRLNEGGTIPQMEACLELPDGGTRFVIVAGQPIDMGEEPCMLFTFADLELRKKAETALRQSEERFAKAFRLTPVPTLLARAEDFRVTGVNEAFARVFGFDEEQVVGRSLDETGLWVSDEQRERFGTALARNGCVLGIEACLRHAKAANLDCMISAERVNINDDAFVLLVLQDITERKHTERELFDAIEAVMADTSWFSRGLIEKLANLRRPGRESGDESVPNLTVRERQILNLICSGLDDDAIARKLGLSRNTVRNHGAALYRKLGVHRRTEAVVWGRENGFPVSASGT</sequence>
<dbReference type="SUPFAM" id="SSF46894">
    <property type="entry name" value="C-terminal effector domain of the bipartite response regulators"/>
    <property type="match status" value="1"/>
</dbReference>
<dbReference type="SMART" id="SM00421">
    <property type="entry name" value="HTH_LUXR"/>
    <property type="match status" value="1"/>
</dbReference>
<dbReference type="PROSITE" id="PS50112">
    <property type="entry name" value="PAS"/>
    <property type="match status" value="1"/>
</dbReference>
<dbReference type="InterPro" id="IPR036388">
    <property type="entry name" value="WH-like_DNA-bd_sf"/>
</dbReference>
<dbReference type="InterPro" id="IPR035965">
    <property type="entry name" value="PAS-like_dom_sf"/>
</dbReference>
<dbReference type="EMBL" id="FOSV01000011">
    <property type="protein sequence ID" value="SFL24791.1"/>
    <property type="molecule type" value="Genomic_DNA"/>
</dbReference>
<dbReference type="Proteomes" id="UP000198804">
    <property type="component" value="Unassembled WGS sequence"/>
</dbReference>
<dbReference type="Pfam" id="PF00196">
    <property type="entry name" value="GerE"/>
    <property type="match status" value="1"/>
</dbReference>
<evidence type="ECO:0000259" key="2">
    <source>
        <dbReference type="PROSITE" id="PS50043"/>
    </source>
</evidence>
<protein>
    <submittedName>
        <fullName evidence="4">PAS domain S-box-containing protein</fullName>
    </submittedName>
</protein>
<gene>
    <name evidence="4" type="ORF">SAMN04488125_11191</name>
</gene>
<dbReference type="NCBIfam" id="TIGR00229">
    <property type="entry name" value="sensory_box"/>
    <property type="match status" value="2"/>
</dbReference>
<feature type="domain" description="PAS" evidence="3">
    <location>
        <begin position="258"/>
        <end position="306"/>
    </location>
</feature>
<dbReference type="RefSeq" id="WP_091947647.1">
    <property type="nucleotide sequence ID" value="NZ_FOSV01000011.1"/>
</dbReference>
<dbReference type="OrthoDB" id="434992at2"/>
<dbReference type="GO" id="GO:0003677">
    <property type="term" value="F:DNA binding"/>
    <property type="evidence" value="ECO:0007669"/>
    <property type="project" value="UniProtKB-KW"/>
</dbReference>
<accession>A0A1I4G6P7</accession>
<evidence type="ECO:0000256" key="1">
    <source>
        <dbReference type="ARBA" id="ARBA00023125"/>
    </source>
</evidence>
<dbReference type="STRING" id="414703.SAMN04488125_11191"/>
<name>A0A1I4G6P7_9HYPH</name>
<dbReference type="CDD" id="cd06170">
    <property type="entry name" value="LuxR_C_like"/>
    <property type="match status" value="1"/>
</dbReference>
<dbReference type="Gene3D" id="3.30.450.20">
    <property type="entry name" value="PAS domain"/>
    <property type="match status" value="3"/>
</dbReference>
<dbReference type="PROSITE" id="PS50043">
    <property type="entry name" value="HTH_LUXR_2"/>
    <property type="match status" value="1"/>
</dbReference>
<dbReference type="PRINTS" id="PR00038">
    <property type="entry name" value="HTHLUXR"/>
</dbReference>
<organism evidence="4 5">
    <name type="scientific">Methylorubrum salsuginis</name>
    <dbReference type="NCBI Taxonomy" id="414703"/>
    <lineage>
        <taxon>Bacteria</taxon>
        <taxon>Pseudomonadati</taxon>
        <taxon>Pseudomonadota</taxon>
        <taxon>Alphaproteobacteria</taxon>
        <taxon>Hyphomicrobiales</taxon>
        <taxon>Methylobacteriaceae</taxon>
        <taxon>Methylorubrum</taxon>
    </lineage>
</organism>
<dbReference type="GO" id="GO:0006355">
    <property type="term" value="P:regulation of DNA-templated transcription"/>
    <property type="evidence" value="ECO:0007669"/>
    <property type="project" value="InterPro"/>
</dbReference>
<proteinExistence type="predicted"/>
<dbReference type="PANTHER" id="PTHR43214">
    <property type="entry name" value="TWO-COMPONENT RESPONSE REGULATOR"/>
    <property type="match status" value="1"/>
</dbReference>
<keyword evidence="1" id="KW-0238">DNA-binding</keyword>
<evidence type="ECO:0000313" key="5">
    <source>
        <dbReference type="Proteomes" id="UP000198804"/>
    </source>
</evidence>
<dbReference type="PANTHER" id="PTHR43214:SF38">
    <property type="entry name" value="NITRATE_NITRITE RESPONSE REGULATOR PROTEIN NARL"/>
    <property type="match status" value="1"/>
</dbReference>
<keyword evidence="5" id="KW-1185">Reference proteome</keyword>
<dbReference type="InterPro" id="IPR000792">
    <property type="entry name" value="Tscrpt_reg_LuxR_C"/>
</dbReference>
<dbReference type="InterPro" id="IPR016032">
    <property type="entry name" value="Sig_transdc_resp-reg_C-effctor"/>
</dbReference>
<evidence type="ECO:0000259" key="3">
    <source>
        <dbReference type="PROSITE" id="PS50112"/>
    </source>
</evidence>
<dbReference type="SUPFAM" id="SSF55785">
    <property type="entry name" value="PYP-like sensor domain (PAS domain)"/>
    <property type="match status" value="3"/>
</dbReference>
<dbReference type="Pfam" id="PF13188">
    <property type="entry name" value="PAS_8"/>
    <property type="match status" value="1"/>
</dbReference>